<sequence length="208" mass="23786">MKFPALLLGFILACSLGFAGYIHSRRKQETQLSKQASFLDIKFRVTRDVLGEYQDQMVQSNTLMEKTKKELDTLTKDLSVAKTFIDKKKSDVASCKGDRKRLTDEIAASDSEKKHIQSEFVKEKSQWATEFESLKRQLELQSTLCKYIDKNSEEGRKLCHISEEPQKPKPKEIPAEKPKAEEPKAEEPKAEEPNAVESNAEQPKEHVE</sequence>
<keyword evidence="2" id="KW-0732">Signal</keyword>
<keyword evidence="3" id="KW-0689">Ribosomal protein</keyword>
<keyword evidence="4" id="KW-1185">Reference proteome</keyword>
<feature type="chain" id="PRO_5047166795" evidence="2">
    <location>
        <begin position="20"/>
        <end position="208"/>
    </location>
</feature>
<protein>
    <submittedName>
        <fullName evidence="3">50S ribosomal protein L24</fullName>
    </submittedName>
</protein>
<proteinExistence type="predicted"/>
<feature type="region of interest" description="Disordered" evidence="1">
    <location>
        <begin position="157"/>
        <end position="208"/>
    </location>
</feature>
<feature type="compositionally biased region" description="Basic and acidic residues" evidence="1">
    <location>
        <begin position="157"/>
        <end position="192"/>
    </location>
</feature>
<name>A0ABQ8M0Y6_LABRO</name>
<dbReference type="GO" id="GO:0005840">
    <property type="term" value="C:ribosome"/>
    <property type="evidence" value="ECO:0007669"/>
    <property type="project" value="UniProtKB-KW"/>
</dbReference>
<gene>
    <name evidence="3" type="ORF">H4Q32_017924</name>
</gene>
<evidence type="ECO:0000313" key="3">
    <source>
        <dbReference type="EMBL" id="KAI2655513.1"/>
    </source>
</evidence>
<evidence type="ECO:0000313" key="4">
    <source>
        <dbReference type="Proteomes" id="UP000830375"/>
    </source>
</evidence>
<comment type="caution">
    <text evidence="3">The sequence shown here is derived from an EMBL/GenBank/DDBJ whole genome shotgun (WGS) entry which is preliminary data.</text>
</comment>
<evidence type="ECO:0000256" key="2">
    <source>
        <dbReference type="SAM" id="SignalP"/>
    </source>
</evidence>
<reference evidence="3 4" key="1">
    <citation type="submission" date="2022-01" db="EMBL/GenBank/DDBJ databases">
        <title>A high-quality chromosome-level genome assembly of rohu carp, Labeo rohita.</title>
        <authorList>
            <person name="Arick M.A. II"/>
            <person name="Hsu C.-Y."/>
            <person name="Magbanua Z."/>
            <person name="Pechanova O."/>
            <person name="Grover C."/>
            <person name="Miller E."/>
            <person name="Thrash A."/>
            <person name="Ezzel L."/>
            <person name="Alam S."/>
            <person name="Benzie J."/>
            <person name="Hamilton M."/>
            <person name="Karsi A."/>
            <person name="Lawrence M.L."/>
            <person name="Peterson D.G."/>
        </authorList>
    </citation>
    <scope>NUCLEOTIDE SEQUENCE [LARGE SCALE GENOMIC DNA]</scope>
    <source>
        <strain evidence="4">BAU-BD-2019</strain>
        <tissue evidence="3">Blood</tissue>
    </source>
</reference>
<keyword evidence="3" id="KW-0687">Ribonucleoprotein</keyword>
<dbReference type="Proteomes" id="UP000830375">
    <property type="component" value="Unassembled WGS sequence"/>
</dbReference>
<dbReference type="EMBL" id="JACTAM010000016">
    <property type="protein sequence ID" value="KAI2655513.1"/>
    <property type="molecule type" value="Genomic_DNA"/>
</dbReference>
<evidence type="ECO:0000256" key="1">
    <source>
        <dbReference type="SAM" id="MobiDB-lite"/>
    </source>
</evidence>
<organism evidence="3 4">
    <name type="scientific">Labeo rohita</name>
    <name type="common">Indian major carp</name>
    <name type="synonym">Cyprinus rohita</name>
    <dbReference type="NCBI Taxonomy" id="84645"/>
    <lineage>
        <taxon>Eukaryota</taxon>
        <taxon>Metazoa</taxon>
        <taxon>Chordata</taxon>
        <taxon>Craniata</taxon>
        <taxon>Vertebrata</taxon>
        <taxon>Euteleostomi</taxon>
        <taxon>Actinopterygii</taxon>
        <taxon>Neopterygii</taxon>
        <taxon>Teleostei</taxon>
        <taxon>Ostariophysi</taxon>
        <taxon>Cypriniformes</taxon>
        <taxon>Cyprinidae</taxon>
        <taxon>Labeoninae</taxon>
        <taxon>Labeonini</taxon>
        <taxon>Labeo</taxon>
    </lineage>
</organism>
<accession>A0ABQ8M0Y6</accession>
<feature type="signal peptide" evidence="2">
    <location>
        <begin position="1"/>
        <end position="19"/>
    </location>
</feature>
<dbReference type="Gene3D" id="1.10.287.1490">
    <property type="match status" value="1"/>
</dbReference>